<dbReference type="Pfam" id="PF18117">
    <property type="entry name" value="EDS1_EP"/>
    <property type="match status" value="1"/>
</dbReference>
<evidence type="ECO:0000256" key="1">
    <source>
        <dbReference type="ARBA" id="ARBA00004123"/>
    </source>
</evidence>
<dbReference type="InterPro" id="IPR041266">
    <property type="entry name" value="EDS1_EP"/>
</dbReference>
<keyword evidence="10" id="KW-1185">Reference proteome</keyword>
<dbReference type="GO" id="GO:0006952">
    <property type="term" value="P:defense response"/>
    <property type="evidence" value="ECO:0007669"/>
    <property type="project" value="UniProtKB-KW"/>
</dbReference>
<organism evidence="9 10">
    <name type="scientific">Rubus argutus</name>
    <name type="common">Southern blackberry</name>
    <dbReference type="NCBI Taxonomy" id="59490"/>
    <lineage>
        <taxon>Eukaryota</taxon>
        <taxon>Viridiplantae</taxon>
        <taxon>Streptophyta</taxon>
        <taxon>Embryophyta</taxon>
        <taxon>Tracheophyta</taxon>
        <taxon>Spermatophyta</taxon>
        <taxon>Magnoliopsida</taxon>
        <taxon>eudicotyledons</taxon>
        <taxon>Gunneridae</taxon>
        <taxon>Pentapetalae</taxon>
        <taxon>rosids</taxon>
        <taxon>fabids</taxon>
        <taxon>Rosales</taxon>
        <taxon>Rosaceae</taxon>
        <taxon>Rosoideae</taxon>
        <taxon>Rosoideae incertae sedis</taxon>
        <taxon>Rubus</taxon>
    </lineage>
</organism>
<dbReference type="GO" id="GO:0016787">
    <property type="term" value="F:hydrolase activity"/>
    <property type="evidence" value="ECO:0007669"/>
    <property type="project" value="UniProtKB-KW"/>
</dbReference>
<evidence type="ECO:0000256" key="2">
    <source>
        <dbReference type="ARBA" id="ARBA00004496"/>
    </source>
</evidence>
<evidence type="ECO:0000256" key="3">
    <source>
        <dbReference type="ARBA" id="ARBA00022490"/>
    </source>
</evidence>
<keyword evidence="4" id="KW-0378">Hydrolase</keyword>
<keyword evidence="3" id="KW-0963">Cytoplasm</keyword>
<comment type="subcellular location">
    <subcellularLocation>
        <location evidence="2">Cytoplasm</location>
    </subcellularLocation>
    <subcellularLocation>
        <location evidence="1">Nucleus</location>
    </subcellularLocation>
</comment>
<dbReference type="InterPro" id="IPR002921">
    <property type="entry name" value="Fungal_lipase-type"/>
</dbReference>
<dbReference type="Pfam" id="PF01764">
    <property type="entry name" value="Lipase_3"/>
    <property type="match status" value="1"/>
</dbReference>
<dbReference type="PANTHER" id="PTHR47413">
    <property type="entry name" value="LIPASE-LIKE PAD4"/>
    <property type="match status" value="1"/>
</dbReference>
<dbReference type="GO" id="GO:0006629">
    <property type="term" value="P:lipid metabolic process"/>
    <property type="evidence" value="ECO:0007669"/>
    <property type="project" value="InterPro"/>
</dbReference>
<evidence type="ECO:0000259" key="8">
    <source>
        <dbReference type="Pfam" id="PF18117"/>
    </source>
</evidence>
<evidence type="ECO:0000259" key="7">
    <source>
        <dbReference type="Pfam" id="PF01764"/>
    </source>
</evidence>
<reference evidence="9 10" key="1">
    <citation type="journal article" date="2023" name="G3 (Bethesda)">
        <title>A chromosome-length genome assembly and annotation of blackberry (Rubus argutus, cv. 'Hillquist').</title>
        <authorList>
            <person name="Bruna T."/>
            <person name="Aryal R."/>
            <person name="Dudchenko O."/>
            <person name="Sargent D.J."/>
            <person name="Mead D."/>
            <person name="Buti M."/>
            <person name="Cavallini A."/>
            <person name="Hytonen T."/>
            <person name="Andres J."/>
            <person name="Pham M."/>
            <person name="Weisz D."/>
            <person name="Mascagni F."/>
            <person name="Usai G."/>
            <person name="Natali L."/>
            <person name="Bassil N."/>
            <person name="Fernandez G.E."/>
            <person name="Lomsadze A."/>
            <person name="Armour M."/>
            <person name="Olukolu B."/>
            <person name="Poorten T."/>
            <person name="Britton C."/>
            <person name="Davik J."/>
            <person name="Ashrafi H."/>
            <person name="Aiden E.L."/>
            <person name="Borodovsky M."/>
            <person name="Worthington M."/>
        </authorList>
    </citation>
    <scope>NUCLEOTIDE SEQUENCE [LARGE SCALE GENOMIC DNA]</scope>
    <source>
        <strain evidence="9">PI 553951</strain>
    </source>
</reference>
<dbReference type="GO" id="GO:0005634">
    <property type="term" value="C:nucleus"/>
    <property type="evidence" value="ECO:0007669"/>
    <property type="project" value="UniProtKB-SubCell"/>
</dbReference>
<gene>
    <name evidence="9" type="ORF">M0R45_005686</name>
</gene>
<feature type="domain" description="Fungal lipase-type" evidence="7">
    <location>
        <begin position="83"/>
        <end position="168"/>
    </location>
</feature>
<sequence length="486" mass="54276">MEGEASHVANAKANASLGFVSERIGDIGYLAFSGGIQMITQESEYYSTCRNLVSLDSAGAGLFSALKKSNNFKGDEDEAEVMMLALINESKSIVITGHSIGGTTASLCALWLLSYMQSNSSTHSVFCITFGSPLLGNEALSRAILRERWGGNFCHVVSKYDIMPRLLFAPLESCTRQLHFLLQYWQMSMTSSPSNFGHLPVLQLGEEEKAKLFSFISYYNLQVSSMAQAEAGEEKPNSLYWTFGNYLFCTQEGAICVDNAASVIKMMHLMFTTGNPSCCIDDHLKYGDYVGKISSQFLNKKSFSQGELLPESSYEAGVALALQSTGISSQESAARPVEDCLKITRRMGNTRTPSLNAANLAITLSRLYLTELNWSVLHMLENNELPHDFQERSKWVNGSHSYKLLVEPLDIAEYYRSGMHRNKGHYLKHGREEVCDQLVDCKEVSIDVLAEHSSYTLWVEELRELKSQMQQILPQFPTFRDGELFP</sequence>
<dbReference type="GO" id="GO:0005737">
    <property type="term" value="C:cytoplasm"/>
    <property type="evidence" value="ECO:0007669"/>
    <property type="project" value="UniProtKB-SubCell"/>
</dbReference>
<protein>
    <submittedName>
        <fullName evidence="9">Uncharacterized protein</fullName>
    </submittedName>
</protein>
<dbReference type="Gene3D" id="3.40.50.1820">
    <property type="entry name" value="alpha/beta hydrolase"/>
    <property type="match status" value="1"/>
</dbReference>
<dbReference type="Proteomes" id="UP001457282">
    <property type="component" value="Unassembled WGS sequence"/>
</dbReference>
<name>A0AAW1YNY0_RUBAR</name>
<dbReference type="EMBL" id="JBEDUW010000001">
    <property type="protein sequence ID" value="KAK9950185.1"/>
    <property type="molecule type" value="Genomic_DNA"/>
</dbReference>
<keyword evidence="6" id="KW-0539">Nucleus</keyword>
<dbReference type="AlphaFoldDB" id="A0AAW1YNY0"/>
<evidence type="ECO:0000313" key="9">
    <source>
        <dbReference type="EMBL" id="KAK9950185.1"/>
    </source>
</evidence>
<evidence type="ECO:0000256" key="4">
    <source>
        <dbReference type="ARBA" id="ARBA00022801"/>
    </source>
</evidence>
<proteinExistence type="predicted"/>
<feature type="domain" description="EDS1 EP" evidence="8">
    <location>
        <begin position="359"/>
        <end position="434"/>
    </location>
</feature>
<comment type="caution">
    <text evidence="9">The sequence shown here is derived from an EMBL/GenBank/DDBJ whole genome shotgun (WGS) entry which is preliminary data.</text>
</comment>
<accession>A0AAW1YNY0</accession>
<dbReference type="PANTHER" id="PTHR47413:SF2">
    <property type="entry name" value="LIPASE-LIKE PAD4"/>
    <property type="match status" value="1"/>
</dbReference>
<keyword evidence="5" id="KW-0611">Plant defense</keyword>
<evidence type="ECO:0000256" key="6">
    <source>
        <dbReference type="ARBA" id="ARBA00023242"/>
    </source>
</evidence>
<dbReference type="InterPro" id="IPR029058">
    <property type="entry name" value="AB_hydrolase_fold"/>
</dbReference>
<evidence type="ECO:0000313" key="10">
    <source>
        <dbReference type="Proteomes" id="UP001457282"/>
    </source>
</evidence>
<evidence type="ECO:0000256" key="5">
    <source>
        <dbReference type="ARBA" id="ARBA00022821"/>
    </source>
</evidence>
<dbReference type="SUPFAM" id="SSF53474">
    <property type="entry name" value="alpha/beta-Hydrolases"/>
    <property type="match status" value="1"/>
</dbReference>